<reference evidence="1" key="1">
    <citation type="submission" date="2020-06" db="EMBL/GenBank/DDBJ databases">
        <authorList>
            <person name="Onetto C."/>
        </authorList>
    </citation>
    <scope>NUCLEOTIDE SEQUENCE</scope>
</reference>
<evidence type="ECO:0008006" key="3">
    <source>
        <dbReference type="Google" id="ProtNLM"/>
    </source>
</evidence>
<accession>A0A9N8PSD7</accession>
<proteinExistence type="predicted"/>
<dbReference type="EMBL" id="CAINUL010000003">
    <property type="protein sequence ID" value="CAD0109076.1"/>
    <property type="molecule type" value="Genomic_DNA"/>
</dbReference>
<protein>
    <recommendedName>
        <fullName evidence="3">F-box domain-containing protein</fullName>
    </recommendedName>
</protein>
<sequence>MLDTQYPDVDKSSFYPPMAQLSTEILRTIFILIREEQGLRALIDLSSVCRAWRDVAQPVLWSHVVLTNDTLEAFVDNYKDASERLETVRSVTFQVEVITLTLPHFDPDAFALYRLHGFPQNQTLLKAIDRFSTLILPKLTSLDFLSLFVDDPPIIPFQERHRVENAGVQLRIGFRLQTEVLGFLLRNLPASCTSLELDTGSTDWSPGDESHHLCSDICICLIPRDKTYPMPLNLITAGVSGLYDKFDNCVIGDRKDLRRHAEHTVWDETVYGARMPFGVKMARAGATPKPSALLTRREWRRRSKKAMLSWRKEEGRTGVKIRRVIPLDSIDIKYDYSLMSLLPARGDSITSDGRVG</sequence>
<evidence type="ECO:0000313" key="2">
    <source>
        <dbReference type="Proteomes" id="UP000745764"/>
    </source>
</evidence>
<gene>
    <name evidence="1" type="ORF">AWRI4620_LOCUS3331</name>
</gene>
<name>A0A9N8PSD7_9PEZI</name>
<comment type="caution">
    <text evidence="1">The sequence shown here is derived from an EMBL/GenBank/DDBJ whole genome shotgun (WGS) entry which is preliminary data.</text>
</comment>
<evidence type="ECO:0000313" key="1">
    <source>
        <dbReference type="EMBL" id="CAD0109076.1"/>
    </source>
</evidence>
<keyword evidence="2" id="KW-1185">Reference proteome</keyword>
<dbReference type="Proteomes" id="UP000745764">
    <property type="component" value="Unassembled WGS sequence"/>
</dbReference>
<organism evidence="1 2">
    <name type="scientific">Aureobasidium uvarum</name>
    <dbReference type="NCBI Taxonomy" id="2773716"/>
    <lineage>
        <taxon>Eukaryota</taxon>
        <taxon>Fungi</taxon>
        <taxon>Dikarya</taxon>
        <taxon>Ascomycota</taxon>
        <taxon>Pezizomycotina</taxon>
        <taxon>Dothideomycetes</taxon>
        <taxon>Dothideomycetidae</taxon>
        <taxon>Dothideales</taxon>
        <taxon>Saccotheciaceae</taxon>
        <taxon>Aureobasidium</taxon>
    </lineage>
</organism>
<dbReference type="AlphaFoldDB" id="A0A9N8PSD7"/>
<dbReference type="Gene3D" id="1.20.1280.50">
    <property type="match status" value="1"/>
</dbReference>
<dbReference type="OrthoDB" id="4192220at2759"/>